<keyword evidence="3" id="KW-1185">Reference proteome</keyword>
<name>A0A2S7UWW3_9GAMM</name>
<keyword evidence="1" id="KW-1133">Transmembrane helix</keyword>
<sequence length="61" mass="7090">MDYGTYQGVHTLILMVLFFVIVYWAYSKSRKSKFDDIAQSILNDDDLNDDPNVKEQKNGND</sequence>
<dbReference type="CDD" id="cd01324">
    <property type="entry name" value="cbb3_Oxidase_CcoQ"/>
    <property type="match status" value="1"/>
</dbReference>
<organism evidence="2 3">
    <name type="scientific">Psychrosphaera saromensis</name>
    <dbReference type="NCBI Taxonomy" id="716813"/>
    <lineage>
        <taxon>Bacteria</taxon>
        <taxon>Pseudomonadati</taxon>
        <taxon>Pseudomonadota</taxon>
        <taxon>Gammaproteobacteria</taxon>
        <taxon>Alteromonadales</taxon>
        <taxon>Pseudoalteromonadaceae</taxon>
        <taxon>Psychrosphaera</taxon>
    </lineage>
</organism>
<dbReference type="AlphaFoldDB" id="A0A2S7UWW3"/>
<accession>A0A2S7UWW3</accession>
<protein>
    <recommendedName>
        <fullName evidence="4">Cbb3-type cytochrome C oxidase subunit 3</fullName>
    </recommendedName>
</protein>
<dbReference type="OrthoDB" id="6402501at2"/>
<dbReference type="EMBL" id="MSCH01000003">
    <property type="protein sequence ID" value="PQJ54259.1"/>
    <property type="molecule type" value="Genomic_DNA"/>
</dbReference>
<reference evidence="2 3" key="1">
    <citation type="submission" date="2016-12" db="EMBL/GenBank/DDBJ databases">
        <title>Diversity of luminous bacteria.</title>
        <authorList>
            <person name="Yoshizawa S."/>
            <person name="Kogure K."/>
        </authorList>
    </citation>
    <scope>NUCLEOTIDE SEQUENCE [LARGE SCALE GENOMIC DNA]</scope>
    <source>
        <strain evidence="2 3">SA4-48</strain>
    </source>
</reference>
<keyword evidence="1" id="KW-0472">Membrane</keyword>
<feature type="transmembrane region" description="Helical" evidence="1">
    <location>
        <begin position="6"/>
        <end position="26"/>
    </location>
</feature>
<evidence type="ECO:0008006" key="4">
    <source>
        <dbReference type="Google" id="ProtNLM"/>
    </source>
</evidence>
<dbReference type="RefSeq" id="WP_105052773.1">
    <property type="nucleotide sequence ID" value="NZ_BMYG01000006.1"/>
</dbReference>
<dbReference type="Proteomes" id="UP000239007">
    <property type="component" value="Unassembled WGS sequence"/>
</dbReference>
<gene>
    <name evidence="2" type="ORF">BTO11_11735</name>
</gene>
<evidence type="ECO:0000313" key="3">
    <source>
        <dbReference type="Proteomes" id="UP000239007"/>
    </source>
</evidence>
<evidence type="ECO:0000256" key="1">
    <source>
        <dbReference type="SAM" id="Phobius"/>
    </source>
</evidence>
<dbReference type="InterPro" id="IPR008621">
    <property type="entry name" value="Cbb3-typ_cyt_oxidase_comp"/>
</dbReference>
<dbReference type="Pfam" id="PF05545">
    <property type="entry name" value="FixQ"/>
    <property type="match status" value="1"/>
</dbReference>
<comment type="caution">
    <text evidence="2">The sequence shown here is derived from an EMBL/GenBank/DDBJ whole genome shotgun (WGS) entry which is preliminary data.</text>
</comment>
<evidence type="ECO:0000313" key="2">
    <source>
        <dbReference type="EMBL" id="PQJ54259.1"/>
    </source>
</evidence>
<keyword evidence="1" id="KW-0812">Transmembrane</keyword>
<proteinExistence type="predicted"/>